<dbReference type="EMBL" id="BTSX01000001">
    <property type="protein sequence ID" value="GMS80085.1"/>
    <property type="molecule type" value="Genomic_DNA"/>
</dbReference>
<protein>
    <recommendedName>
        <fullName evidence="7">C2H2-type domain-containing protein</fullName>
    </recommendedName>
</protein>
<feature type="domain" description="C2H2-type" evidence="7">
    <location>
        <begin position="41"/>
        <end position="68"/>
    </location>
</feature>
<dbReference type="GO" id="GO:0000977">
    <property type="term" value="F:RNA polymerase II transcription regulatory region sequence-specific DNA binding"/>
    <property type="evidence" value="ECO:0007669"/>
    <property type="project" value="TreeGrafter"/>
</dbReference>
<feature type="region of interest" description="Disordered" evidence="6">
    <location>
        <begin position="280"/>
        <end position="301"/>
    </location>
</feature>
<feature type="compositionally biased region" description="Polar residues" evidence="6">
    <location>
        <begin position="169"/>
        <end position="178"/>
    </location>
</feature>
<keyword evidence="1" id="KW-0479">Metal-binding</keyword>
<keyword evidence="4" id="KW-0862">Zinc</keyword>
<dbReference type="PANTHER" id="PTHR24409:SF418">
    <property type="entry name" value="SI:CH73-221F6.1"/>
    <property type="match status" value="1"/>
</dbReference>
<gene>
    <name evidence="8" type="ORF">PENTCL1PPCAC_2260</name>
</gene>
<reference evidence="8" key="1">
    <citation type="submission" date="2023-10" db="EMBL/GenBank/DDBJ databases">
        <title>Genome assembly of Pristionchus species.</title>
        <authorList>
            <person name="Yoshida K."/>
            <person name="Sommer R.J."/>
        </authorList>
    </citation>
    <scope>NUCLEOTIDE SEQUENCE</scope>
    <source>
        <strain evidence="8">RS0144</strain>
    </source>
</reference>
<feature type="domain" description="C2H2-type" evidence="7">
    <location>
        <begin position="100"/>
        <end position="128"/>
    </location>
</feature>
<accession>A0AAV5SIV1</accession>
<dbReference type="PANTHER" id="PTHR24409">
    <property type="entry name" value="ZINC FINGER PROTEIN 142"/>
    <property type="match status" value="1"/>
</dbReference>
<feature type="region of interest" description="Disordered" evidence="6">
    <location>
        <begin position="158"/>
        <end position="178"/>
    </location>
</feature>
<feature type="region of interest" description="Disordered" evidence="6">
    <location>
        <begin position="344"/>
        <end position="390"/>
    </location>
</feature>
<keyword evidence="9" id="KW-1185">Reference proteome</keyword>
<organism evidence="8 9">
    <name type="scientific">Pristionchus entomophagus</name>
    <dbReference type="NCBI Taxonomy" id="358040"/>
    <lineage>
        <taxon>Eukaryota</taxon>
        <taxon>Metazoa</taxon>
        <taxon>Ecdysozoa</taxon>
        <taxon>Nematoda</taxon>
        <taxon>Chromadorea</taxon>
        <taxon>Rhabditida</taxon>
        <taxon>Rhabditina</taxon>
        <taxon>Diplogasteromorpha</taxon>
        <taxon>Diplogasteroidea</taxon>
        <taxon>Neodiplogasteridae</taxon>
        <taxon>Pristionchus</taxon>
    </lineage>
</organism>
<dbReference type="Pfam" id="PF05605">
    <property type="entry name" value="zf-Di19"/>
    <property type="match status" value="1"/>
</dbReference>
<dbReference type="InterPro" id="IPR013087">
    <property type="entry name" value="Znf_C2H2_type"/>
</dbReference>
<dbReference type="GO" id="GO:0008270">
    <property type="term" value="F:zinc ion binding"/>
    <property type="evidence" value="ECO:0007669"/>
    <property type="project" value="UniProtKB-KW"/>
</dbReference>
<comment type="caution">
    <text evidence="8">The sequence shown here is derived from an EMBL/GenBank/DDBJ whole genome shotgun (WGS) entry which is preliminary data.</text>
</comment>
<dbReference type="Proteomes" id="UP001432027">
    <property type="component" value="Unassembled WGS sequence"/>
</dbReference>
<keyword evidence="3 5" id="KW-0863">Zinc-finger</keyword>
<name>A0AAV5SIV1_9BILA</name>
<evidence type="ECO:0000313" key="8">
    <source>
        <dbReference type="EMBL" id="GMS80085.1"/>
    </source>
</evidence>
<evidence type="ECO:0000256" key="1">
    <source>
        <dbReference type="ARBA" id="ARBA00022723"/>
    </source>
</evidence>
<evidence type="ECO:0000256" key="5">
    <source>
        <dbReference type="PROSITE-ProRule" id="PRU00042"/>
    </source>
</evidence>
<dbReference type="AlphaFoldDB" id="A0AAV5SIV1"/>
<dbReference type="SMART" id="SM00355">
    <property type="entry name" value="ZnF_C2H2"/>
    <property type="match status" value="4"/>
</dbReference>
<proteinExistence type="predicted"/>
<dbReference type="GO" id="GO:0005634">
    <property type="term" value="C:nucleus"/>
    <property type="evidence" value="ECO:0007669"/>
    <property type="project" value="TreeGrafter"/>
</dbReference>
<evidence type="ECO:0000256" key="6">
    <source>
        <dbReference type="SAM" id="MobiDB-lite"/>
    </source>
</evidence>
<evidence type="ECO:0000313" key="9">
    <source>
        <dbReference type="Proteomes" id="UP001432027"/>
    </source>
</evidence>
<dbReference type="InterPro" id="IPR036236">
    <property type="entry name" value="Znf_C2H2_sf"/>
</dbReference>
<dbReference type="PROSITE" id="PS50157">
    <property type="entry name" value="ZINC_FINGER_C2H2_2"/>
    <property type="match status" value="3"/>
</dbReference>
<evidence type="ECO:0000256" key="3">
    <source>
        <dbReference type="ARBA" id="ARBA00022771"/>
    </source>
</evidence>
<feature type="compositionally biased region" description="Low complexity" evidence="6">
    <location>
        <begin position="285"/>
        <end position="299"/>
    </location>
</feature>
<dbReference type="Gene3D" id="3.30.160.60">
    <property type="entry name" value="Classic Zinc Finger"/>
    <property type="match status" value="2"/>
</dbReference>
<dbReference type="InterPro" id="IPR008598">
    <property type="entry name" value="Di19_Zn-bd"/>
</dbReference>
<keyword evidence="2" id="KW-0677">Repeat</keyword>
<evidence type="ECO:0000256" key="2">
    <source>
        <dbReference type="ARBA" id="ARBA00022737"/>
    </source>
</evidence>
<feature type="domain" description="C2H2-type" evidence="7">
    <location>
        <begin position="69"/>
        <end position="97"/>
    </location>
</feature>
<dbReference type="GO" id="GO:0000981">
    <property type="term" value="F:DNA-binding transcription factor activity, RNA polymerase II-specific"/>
    <property type="evidence" value="ECO:0007669"/>
    <property type="project" value="TreeGrafter"/>
</dbReference>
<evidence type="ECO:0000259" key="7">
    <source>
        <dbReference type="PROSITE" id="PS50157"/>
    </source>
</evidence>
<evidence type="ECO:0000256" key="4">
    <source>
        <dbReference type="ARBA" id="ARBA00022833"/>
    </source>
</evidence>
<dbReference type="PROSITE" id="PS00028">
    <property type="entry name" value="ZINC_FINGER_C2H2_1"/>
    <property type="match status" value="2"/>
</dbReference>
<dbReference type="SUPFAM" id="SSF57667">
    <property type="entry name" value="beta-beta-alpha zinc fingers"/>
    <property type="match status" value="1"/>
</dbReference>
<sequence length="426" mass="47271">MVVVHQRPMTLAMTGPSARVITITREPIGPRSTPGPGRTRWQCSICGKLLSSKRSYDEHLNIHNQARPFTCDHCDYAAASQMTLRRHILRNHTSRDDWHYKCPYCGETYMEPASYQQHVSSRHFGRSATFGCPFTVCTFQTKCSKHFREHLVKHHSCSSISRRNEEEAANSSSRVLPTNPLTLTHESLQNYLVDDDLGVGFGRRLASITRPVVRSNGEIESVLNSAAERVERAANVGNESEEVGSNIVPLHHIPSSSFIASNLPFVPPQRRMVLVRKTERNLDESQSLPSTSSQSSQWSPRVALPQNDLHSLPIIEDDFMKSPLCLRRPTPVSPLLSRIIPRRVQLAPPVHRPSPPSPSSSRGGEGGGGRSRAMSRPPVSPVTLGGSRHAPPMISADAAWTIALEEEVHVINTHVYADGFVDIECD</sequence>